<gene>
    <name evidence="3" type="ORF">DC041_0009985</name>
</gene>
<accession>A0A430QMH5</accession>
<comment type="function">
    <text evidence="2">May mediate accelerated ATP-independent bidirectional transbilayer migration of phospholipids upon binding calcium ions that results in a loss of phospholipid asymmetry in the plasma membrane.</text>
</comment>
<dbReference type="Proteomes" id="UP000290809">
    <property type="component" value="Unassembled WGS sequence"/>
</dbReference>
<keyword evidence="4" id="KW-1185">Reference proteome</keyword>
<organism evidence="3 4">
    <name type="scientific">Schistosoma bovis</name>
    <name type="common">Blood fluke</name>
    <dbReference type="NCBI Taxonomy" id="6184"/>
    <lineage>
        <taxon>Eukaryota</taxon>
        <taxon>Metazoa</taxon>
        <taxon>Spiralia</taxon>
        <taxon>Lophotrochozoa</taxon>
        <taxon>Platyhelminthes</taxon>
        <taxon>Trematoda</taxon>
        <taxon>Digenea</taxon>
        <taxon>Strigeidida</taxon>
        <taxon>Schistosomatoidea</taxon>
        <taxon>Schistosomatidae</taxon>
        <taxon>Schistosoma</taxon>
    </lineage>
</organism>
<keyword evidence="2" id="KW-0449">Lipoprotein</keyword>
<dbReference type="InterPro" id="IPR005552">
    <property type="entry name" value="Scramblase"/>
</dbReference>
<comment type="similarity">
    <text evidence="1 2">Belongs to the phospholipid scramblase family.</text>
</comment>
<dbReference type="EMBL" id="QMKO01001542">
    <property type="protein sequence ID" value="RTG88909.1"/>
    <property type="molecule type" value="Genomic_DNA"/>
</dbReference>
<dbReference type="AlphaFoldDB" id="A0A430QMH5"/>
<dbReference type="PANTHER" id="PTHR23248:SF9">
    <property type="entry name" value="PHOSPHOLIPID SCRAMBLASE"/>
    <property type="match status" value="1"/>
</dbReference>
<proteinExistence type="inferred from homology"/>
<evidence type="ECO:0000256" key="1">
    <source>
        <dbReference type="ARBA" id="ARBA00005350"/>
    </source>
</evidence>
<evidence type="ECO:0000313" key="4">
    <source>
        <dbReference type="Proteomes" id="UP000290809"/>
    </source>
</evidence>
<name>A0A430QMH5_SCHBO</name>
<comment type="cofactor">
    <cofactor evidence="2">
        <name>Ca(2+)</name>
        <dbReference type="ChEBI" id="CHEBI:29108"/>
    </cofactor>
</comment>
<keyword evidence="2" id="KW-1133">Transmembrane helix</keyword>
<evidence type="ECO:0000256" key="2">
    <source>
        <dbReference type="RuleBase" id="RU363116"/>
    </source>
</evidence>
<dbReference type="Pfam" id="PF03803">
    <property type="entry name" value="Scramblase"/>
    <property type="match status" value="2"/>
</dbReference>
<keyword evidence="2" id="KW-0472">Membrane</keyword>
<evidence type="ECO:0000313" key="3">
    <source>
        <dbReference type="EMBL" id="RTG88909.1"/>
    </source>
</evidence>
<keyword evidence="2" id="KW-0564">Palmitate</keyword>
<keyword evidence="2" id="KW-0106">Calcium</keyword>
<feature type="transmembrane region" description="Helical" evidence="2">
    <location>
        <begin position="263"/>
        <end position="280"/>
    </location>
</feature>
<dbReference type="STRING" id="6184.A0A430QMH5"/>
<dbReference type="PANTHER" id="PTHR23248">
    <property type="entry name" value="PHOSPHOLIPID SCRAMBLASE-RELATED"/>
    <property type="match status" value="1"/>
</dbReference>
<dbReference type="GO" id="GO:0017128">
    <property type="term" value="F:phospholipid scramblase activity"/>
    <property type="evidence" value="ECO:0007669"/>
    <property type="project" value="InterPro"/>
</dbReference>
<comment type="caution">
    <text evidence="3">The sequence shown here is derived from an EMBL/GenBank/DDBJ whole genome shotgun (WGS) entry which is preliminary data.</text>
</comment>
<protein>
    <recommendedName>
        <fullName evidence="2">Phospholipid scramblase</fullName>
    </recommendedName>
</protein>
<keyword evidence="2" id="KW-0812">Transmembrane</keyword>
<dbReference type="GO" id="GO:0005886">
    <property type="term" value="C:plasma membrane"/>
    <property type="evidence" value="ECO:0007669"/>
    <property type="project" value="TreeGrafter"/>
</dbReference>
<reference evidence="3 4" key="1">
    <citation type="journal article" date="2019" name="PLoS Pathog.">
        <title>Genome sequence of the bovine parasite Schistosoma bovis Tanzania.</title>
        <authorList>
            <person name="Oey H."/>
            <person name="Zakrzewski M."/>
            <person name="Gobert G."/>
            <person name="Gravermann K."/>
            <person name="Stoye J."/>
            <person name="Jones M."/>
            <person name="Mcmanus D."/>
            <person name="Krause L."/>
        </authorList>
    </citation>
    <scope>NUCLEOTIDE SEQUENCE [LARGE SCALE GENOMIC DNA]</scope>
    <source>
        <strain evidence="3 4">TAN1997</strain>
    </source>
</reference>
<sequence>MKSESKNTGFGNKGQKFYLFFPGSKLHDAVVYEALLDTSELLLKFVEKSSFAQRFWCGSHRAFDMEVRNVNGKLVMHLQRPLKCSAVVCFCCPYEMKVEAPVGEPMGSIVQNYGRFGHTFYLKDWNDNINLDIKGPWFSYTCCFDLIFKVSIMFIFSTDIIHLYICVLIKEMKVEAPVGEPMGSIVQNYGRFGHTFYLKDWNDNINLDIKGPWFSYTCCFDLIFKIYAHGHNRSIGRIICRRDQENDSFRVDFPLDLDYRMKLLLICAAIFLFYIIYYYHKTMMEQDKHIPLKSESIHES</sequence>